<feature type="region of interest" description="Disordered" evidence="1">
    <location>
        <begin position="65"/>
        <end position="88"/>
    </location>
</feature>
<dbReference type="EMBL" id="CP163435">
    <property type="protein sequence ID" value="XDQ31762.1"/>
    <property type="molecule type" value="Genomic_DNA"/>
</dbReference>
<name>A0AB39PNV4_9ACTN</name>
<dbReference type="AlphaFoldDB" id="A0AB39PNV4"/>
<dbReference type="Pfam" id="PF12277">
    <property type="entry name" value="DUF3618"/>
    <property type="match status" value="1"/>
</dbReference>
<keyword evidence="2" id="KW-1133">Transmembrane helix</keyword>
<evidence type="ECO:0000256" key="1">
    <source>
        <dbReference type="SAM" id="MobiDB-lite"/>
    </source>
</evidence>
<feature type="transmembrane region" description="Helical" evidence="2">
    <location>
        <begin position="118"/>
        <end position="136"/>
    </location>
</feature>
<evidence type="ECO:0000256" key="2">
    <source>
        <dbReference type="SAM" id="Phobius"/>
    </source>
</evidence>
<reference evidence="3" key="1">
    <citation type="submission" date="2024-07" db="EMBL/GenBank/DDBJ databases">
        <authorList>
            <person name="Yu S.T."/>
        </authorList>
    </citation>
    <scope>NUCLEOTIDE SEQUENCE</scope>
    <source>
        <strain evidence="3">R21</strain>
    </source>
</reference>
<gene>
    <name evidence="3" type="ORF">AB5J56_34170</name>
</gene>
<keyword evidence="2" id="KW-0472">Membrane</keyword>
<dbReference type="InterPro" id="IPR022062">
    <property type="entry name" value="DUF3618"/>
</dbReference>
<organism evidence="3">
    <name type="scientific">Streptomyces sp. R21</name>
    <dbReference type="NCBI Taxonomy" id="3238627"/>
    <lineage>
        <taxon>Bacteria</taxon>
        <taxon>Bacillati</taxon>
        <taxon>Actinomycetota</taxon>
        <taxon>Actinomycetes</taxon>
        <taxon>Kitasatosporales</taxon>
        <taxon>Streptomycetaceae</taxon>
        <taxon>Streptomyces</taxon>
    </lineage>
</organism>
<accession>A0AB39PNV4</accession>
<proteinExistence type="predicted"/>
<keyword evidence="2" id="KW-0812">Transmembrane</keyword>
<sequence>MVAEAGTGAKGPEELRQQIEQTRSQLGDTVEELAAKSDVKARARARAAELKGRAGTMTVQVKETAAHAGHTVQDKAAQAGHVVQDKASHAGHVVQDTVPPPVRSAAARVVLAGRRHPGPVLIVGAGVGVVVAAGLLRRRRHGRH</sequence>
<evidence type="ECO:0000313" key="3">
    <source>
        <dbReference type="EMBL" id="XDQ31762.1"/>
    </source>
</evidence>
<protein>
    <submittedName>
        <fullName evidence="3">DUF3618 domain-containing protein</fullName>
    </submittedName>
</protein>
<dbReference type="RefSeq" id="WP_369242968.1">
    <property type="nucleotide sequence ID" value="NZ_CP163435.1"/>
</dbReference>
<dbReference type="Gene3D" id="1.20.120.20">
    <property type="entry name" value="Apolipoprotein"/>
    <property type="match status" value="1"/>
</dbReference>